<proteinExistence type="predicted"/>
<keyword evidence="4" id="KW-1185">Reference proteome</keyword>
<evidence type="ECO:0000313" key="3">
    <source>
        <dbReference type="EMBL" id="KAK5613669.1"/>
    </source>
</evidence>
<evidence type="ECO:0000313" key="2">
    <source>
        <dbReference type="EMBL" id="KAK5613668.1"/>
    </source>
</evidence>
<evidence type="ECO:0000313" key="4">
    <source>
        <dbReference type="Proteomes" id="UP001311232"/>
    </source>
</evidence>
<dbReference type="EMBL" id="JAHHUM010001195">
    <property type="protein sequence ID" value="KAK5613668.1"/>
    <property type="molecule type" value="Genomic_DNA"/>
</dbReference>
<feature type="region of interest" description="Disordered" evidence="1">
    <location>
        <begin position="14"/>
        <end position="125"/>
    </location>
</feature>
<sequence>MAAYMCQGSANYSKERALHGAPPSPTRPIITYPQEATTRPHQPSADGALGPPRDPQITMRKPPEQPPHQGEQSSPYSGSSMAPHPSPPTPNHQGRDAEKEPTNQPTDSYTTMSHSRPQDAWEAIP</sequence>
<dbReference type="Proteomes" id="UP001311232">
    <property type="component" value="Unassembled WGS sequence"/>
</dbReference>
<comment type="caution">
    <text evidence="3">The sequence shown here is derived from an EMBL/GenBank/DDBJ whole genome shotgun (WGS) entry which is preliminary data.</text>
</comment>
<protein>
    <submittedName>
        <fullName evidence="3">Uncharacterized protein</fullName>
    </submittedName>
</protein>
<gene>
    <name evidence="2" type="ORF">CRENBAI_017850</name>
    <name evidence="3" type="ORF">CRENBAI_017851</name>
</gene>
<evidence type="ECO:0000256" key="1">
    <source>
        <dbReference type="SAM" id="MobiDB-lite"/>
    </source>
</evidence>
<reference evidence="3 4" key="1">
    <citation type="submission" date="2021-06" db="EMBL/GenBank/DDBJ databases">
        <authorList>
            <person name="Palmer J.M."/>
        </authorList>
    </citation>
    <scope>NUCLEOTIDE SEQUENCE [LARGE SCALE GENOMIC DNA]</scope>
    <source>
        <strain evidence="3 4">MEX-2019</strain>
        <tissue evidence="3">Muscle</tissue>
    </source>
</reference>
<dbReference type="EMBL" id="JAHHUM010001195">
    <property type="protein sequence ID" value="KAK5613669.1"/>
    <property type="molecule type" value="Genomic_DNA"/>
</dbReference>
<accession>A0AAV9RX17</accession>
<dbReference type="AlphaFoldDB" id="A0AAV9RX17"/>
<feature type="compositionally biased region" description="Polar residues" evidence="1">
    <location>
        <begin position="70"/>
        <end position="80"/>
    </location>
</feature>
<name>A0AAV9RX17_9TELE</name>
<feature type="compositionally biased region" description="Polar residues" evidence="1">
    <location>
        <begin position="102"/>
        <end position="115"/>
    </location>
</feature>
<organism evidence="3 4">
    <name type="scientific">Crenichthys baileyi</name>
    <name type="common">White River springfish</name>
    <dbReference type="NCBI Taxonomy" id="28760"/>
    <lineage>
        <taxon>Eukaryota</taxon>
        <taxon>Metazoa</taxon>
        <taxon>Chordata</taxon>
        <taxon>Craniata</taxon>
        <taxon>Vertebrata</taxon>
        <taxon>Euteleostomi</taxon>
        <taxon>Actinopterygii</taxon>
        <taxon>Neopterygii</taxon>
        <taxon>Teleostei</taxon>
        <taxon>Neoteleostei</taxon>
        <taxon>Acanthomorphata</taxon>
        <taxon>Ovalentaria</taxon>
        <taxon>Atherinomorphae</taxon>
        <taxon>Cyprinodontiformes</taxon>
        <taxon>Goodeidae</taxon>
        <taxon>Crenichthys</taxon>
    </lineage>
</organism>